<feature type="region of interest" description="Disordered" evidence="1">
    <location>
        <begin position="1174"/>
        <end position="1417"/>
    </location>
</feature>
<organism evidence="2 3">
    <name type="scientific">Cymbomonas tetramitiformis</name>
    <dbReference type="NCBI Taxonomy" id="36881"/>
    <lineage>
        <taxon>Eukaryota</taxon>
        <taxon>Viridiplantae</taxon>
        <taxon>Chlorophyta</taxon>
        <taxon>Pyramimonadophyceae</taxon>
        <taxon>Pyramimonadales</taxon>
        <taxon>Pyramimonadaceae</taxon>
        <taxon>Cymbomonas</taxon>
    </lineage>
</organism>
<feature type="compositionally biased region" description="Basic and acidic residues" evidence="1">
    <location>
        <begin position="1316"/>
        <end position="1327"/>
    </location>
</feature>
<feature type="compositionally biased region" description="Polar residues" evidence="1">
    <location>
        <begin position="433"/>
        <end position="447"/>
    </location>
</feature>
<accession>A0AAE0KXI8</accession>
<feature type="region of interest" description="Disordered" evidence="1">
    <location>
        <begin position="1471"/>
        <end position="1492"/>
    </location>
</feature>
<dbReference type="EMBL" id="LGRX02014611">
    <property type="protein sequence ID" value="KAK3264347.1"/>
    <property type="molecule type" value="Genomic_DNA"/>
</dbReference>
<feature type="compositionally biased region" description="Low complexity" evidence="1">
    <location>
        <begin position="448"/>
        <end position="458"/>
    </location>
</feature>
<feature type="region of interest" description="Disordered" evidence="1">
    <location>
        <begin position="433"/>
        <end position="458"/>
    </location>
</feature>
<feature type="compositionally biased region" description="Basic and acidic residues" evidence="1">
    <location>
        <begin position="1349"/>
        <end position="1367"/>
    </location>
</feature>
<feature type="compositionally biased region" description="Polar residues" evidence="1">
    <location>
        <begin position="1483"/>
        <end position="1492"/>
    </location>
</feature>
<sequence length="1492" mass="161066">MEPPGSCVPDTLFQNLEGLEHLMLPASNLSHSASNTAPSLAIAQPSAHNSAHRKRIIHWTILEDLFLATFSKVTAKKWSDVFVLADQFPVFARNKRSQQSLRQRWRKIEHTERIQSLALELVDLYIHRCCLEGKTWTQTAAYLQEVQQGSWSAELCQQRRVEILQLYPELRLPENAPTFDLPGGPHHVPPAQGAVLEPEQLLHPAAPPSVPWAPAVPLCTQTPMLAPCPEEHPLGASTRVSPPAGGVWPEESGAKLVAGAIPSNHSKLPDETPVLPPQDLPDVQSQPWAVKLEQKPSLDGMPLSVKLESDLAVDELPTQPPLLETPVELPDSPKPAADLPAGADLLRHVGFLGVPPDDVKGMKLEDKAAVAAEVGETTTQPVQQLGADVKGSPERAERVAPQGEIKPGLKMAAEPLGIEGVSALRELAEVEAQQQVPQTGKDMTQASAAPMQAAQEQCQAPAPTVQATNWPLFAQTSNAQEEAARAPEAQPAASRRRKVTVAKRNASADKVALTGSDSVAASAAAPKTAKKKEGGADARGVQEPASPCLLAALKKALPAAESLSAPEPPPPPEEAFTGGVQGKLPPSLVTPAAGGVAALRAPRPALNATAAGKHSGRPTRPLIPARPAVDAAPIEIVDLAEDSDEEAPRGAASMPSHLIAEGGVPAHAARGAAAAAPRGSSGVHTWRESRKVGAALSEQQEKPPMWTVPQTRDAKVRWSLINGIGGRGGLGEVLHDVEGLVVEPLPGAPGPLTGRGKNTLRSLAPFVVDWRVAHYSHVGAWAEQYPQCWSLGRWKGPLFVVGLEDNQHAGGNHDQPAKLWDAWVHMMETRQLLAVLKPKQYKQGLHRHLLLFPYGSVVAELLSRSPDTAAPAIGSGREVYGMLLVSTSDTPPLPIIALDLEFEAEGTTRREPLDAVALDVTATKDQMWRADDPVNLHTMAEPTTRTAKEPSGIDVPRKHTRGVGRGFSETRRKMVARNVEGVSAEDPRRDPRMVARNVEGASAAEDPRRYVRDVRGRWRQRTPGEDPRMVAHNVEGASAAEDPRMVARNVGGTWTTVMPETQHALNPPGAHERVPHDSRPGRKYTIRLTGLPVAATIEDVAAHLKQACSCKAPSFLRSLAAFTIVLSKRFAVTAKVELPEFMSRSVMGRLDDWLNDSDFRGVCRIRSELIRSNVEERKQPHDHHDAGGIEGRGGAHGHAKGRGDSSISTGDDHADAAARNSFAATTKRSGSRNKMDDDSRCHKRSRPDAHNSSRTQSAKHERACATAPHEHPQGLNVSRSRERDAEQSAWRYQVGGCDESRRREREDGSSINVTYTREEEGGSRSRDGSYLARSNRDADGSRLASSSRASDDRPRRSDKCSALDRPFHSHLSRNNNSSPTRENTFGSSGSRKRQHPEAGLEGQQQPRPSSFERAMPSEDFLPAASVESVPITTKSRLPLHSSSNISSRNQLRPANKFKRASLLASTSLFPQLPPLPVAEETTHMTTKPQGGS</sequence>
<feature type="compositionally biased region" description="Basic and acidic residues" evidence="1">
    <location>
        <begin position="1174"/>
        <end position="1187"/>
    </location>
</feature>
<comment type="caution">
    <text evidence="2">The sequence shown here is derived from an EMBL/GenBank/DDBJ whole genome shotgun (WGS) entry which is preliminary data.</text>
</comment>
<evidence type="ECO:0000313" key="2">
    <source>
        <dbReference type="EMBL" id="KAK3264347.1"/>
    </source>
</evidence>
<feature type="compositionally biased region" description="Polar residues" evidence="1">
    <location>
        <begin position="1372"/>
        <end position="1389"/>
    </location>
</feature>
<feature type="region of interest" description="Disordered" evidence="1">
    <location>
        <begin position="560"/>
        <end position="588"/>
    </location>
</feature>
<name>A0AAE0KXI8_9CHLO</name>
<feature type="region of interest" description="Disordered" evidence="1">
    <location>
        <begin position="942"/>
        <end position="964"/>
    </location>
</feature>
<feature type="region of interest" description="Disordered" evidence="1">
    <location>
        <begin position="478"/>
        <end position="543"/>
    </location>
</feature>
<feature type="compositionally biased region" description="Basic and acidic residues" evidence="1">
    <location>
        <begin position="1298"/>
        <end position="1308"/>
    </location>
</feature>
<dbReference type="Proteomes" id="UP001190700">
    <property type="component" value="Unassembled WGS sequence"/>
</dbReference>
<gene>
    <name evidence="2" type="ORF">CYMTET_26909</name>
</gene>
<feature type="compositionally biased region" description="Basic and acidic residues" evidence="1">
    <location>
        <begin position="1258"/>
        <end position="1272"/>
    </location>
</feature>
<evidence type="ECO:0000256" key="1">
    <source>
        <dbReference type="SAM" id="MobiDB-lite"/>
    </source>
</evidence>
<keyword evidence="3" id="KW-1185">Reference proteome</keyword>
<reference evidence="2 3" key="1">
    <citation type="journal article" date="2015" name="Genome Biol. Evol.">
        <title>Comparative Genomics of a Bacterivorous Green Alga Reveals Evolutionary Causalities and Consequences of Phago-Mixotrophic Mode of Nutrition.</title>
        <authorList>
            <person name="Burns J.A."/>
            <person name="Paasch A."/>
            <person name="Narechania A."/>
            <person name="Kim E."/>
        </authorList>
    </citation>
    <scope>NUCLEOTIDE SEQUENCE [LARGE SCALE GENOMIC DNA]</scope>
    <source>
        <strain evidence="2 3">PLY_AMNH</strain>
    </source>
</reference>
<protein>
    <submittedName>
        <fullName evidence="2">Uncharacterized protein</fullName>
    </submittedName>
</protein>
<feature type="compositionally biased region" description="Basic and acidic residues" evidence="1">
    <location>
        <begin position="1233"/>
        <end position="1251"/>
    </location>
</feature>
<proteinExistence type="predicted"/>
<evidence type="ECO:0000313" key="3">
    <source>
        <dbReference type="Proteomes" id="UP001190700"/>
    </source>
</evidence>